<evidence type="ECO:0000313" key="2">
    <source>
        <dbReference type="Proteomes" id="UP000515264"/>
    </source>
</evidence>
<evidence type="ECO:0000313" key="1">
    <source>
        <dbReference type="EMBL" id="QMV13791.1"/>
    </source>
</evidence>
<proteinExistence type="predicted"/>
<dbReference type="Proteomes" id="UP000515264">
    <property type="component" value="Chromosome 1"/>
</dbReference>
<sequence length="31" mass="3608">MSDDKFEIDIQTFAKALQSGQRQRRFAHPAD</sequence>
<keyword evidence="2" id="KW-1185">Reference proteome</keyword>
<name>A0ABX6QX04_9VIBR</name>
<protein>
    <submittedName>
        <fullName evidence="1">Uncharacterized protein</fullName>
    </submittedName>
</protein>
<accession>A0ABX6QX04</accession>
<dbReference type="EMBL" id="CP046268">
    <property type="protein sequence ID" value="QMV13791.1"/>
    <property type="molecule type" value="Genomic_DNA"/>
</dbReference>
<organism evidence="1 2">
    <name type="scientific">Vibrio spartinae</name>
    <dbReference type="NCBI Taxonomy" id="1918945"/>
    <lineage>
        <taxon>Bacteria</taxon>
        <taxon>Pseudomonadati</taxon>
        <taxon>Pseudomonadota</taxon>
        <taxon>Gammaproteobacteria</taxon>
        <taxon>Vibrionales</taxon>
        <taxon>Vibrionaceae</taxon>
        <taxon>Vibrio</taxon>
    </lineage>
</organism>
<gene>
    <name evidence="1" type="ORF">Vspart_01033</name>
</gene>
<reference evidence="1 2" key="1">
    <citation type="journal article" date="2020" name="J. Nat. Prod.">
        <title>Genomics-Metabolomics Profiling Disclosed Marine Vibrio spartinae 3.6 as a Producer of a New Branched Side Chain Prodigiosin.</title>
        <authorList>
            <person name="Vitale G.A."/>
            <person name="Sciarretta M."/>
            <person name="Palma Esposito F."/>
            <person name="January G.G."/>
            <person name="Giaccio M."/>
            <person name="Bunk B."/>
            <person name="Sproer C."/>
            <person name="Bajerski F."/>
            <person name="Power D."/>
            <person name="Festa C."/>
            <person name="Monti M.C."/>
            <person name="D'Auria M.V."/>
            <person name="de Pascale D."/>
        </authorList>
    </citation>
    <scope>NUCLEOTIDE SEQUENCE [LARGE SCALE GENOMIC DNA]</scope>
    <source>
        <strain evidence="1 2">3.6</strain>
    </source>
</reference>